<dbReference type="PANTHER" id="PTHR47053">
    <property type="entry name" value="MUREIN DD-ENDOPEPTIDASE MEPH-RELATED"/>
    <property type="match status" value="1"/>
</dbReference>
<dbReference type="InterPro" id="IPR051202">
    <property type="entry name" value="Peptidase_C40"/>
</dbReference>
<gene>
    <name evidence="6" type="ORF">SDC9_107260</name>
</gene>
<dbReference type="InterPro" id="IPR000064">
    <property type="entry name" value="NLP_P60_dom"/>
</dbReference>
<evidence type="ECO:0000259" key="5">
    <source>
        <dbReference type="PROSITE" id="PS51935"/>
    </source>
</evidence>
<dbReference type="SUPFAM" id="SSF54001">
    <property type="entry name" value="Cysteine proteinases"/>
    <property type="match status" value="1"/>
</dbReference>
<evidence type="ECO:0000256" key="4">
    <source>
        <dbReference type="ARBA" id="ARBA00022807"/>
    </source>
</evidence>
<dbReference type="EMBL" id="VSSQ01017789">
    <property type="protein sequence ID" value="MPM60409.1"/>
    <property type="molecule type" value="Genomic_DNA"/>
</dbReference>
<proteinExistence type="inferred from homology"/>
<dbReference type="PROSITE" id="PS51935">
    <property type="entry name" value="NLPC_P60"/>
    <property type="match status" value="1"/>
</dbReference>
<accession>A0A645B4P1</accession>
<dbReference type="Pfam" id="PF00877">
    <property type="entry name" value="NLPC_P60"/>
    <property type="match status" value="1"/>
</dbReference>
<dbReference type="GO" id="GO:0008234">
    <property type="term" value="F:cysteine-type peptidase activity"/>
    <property type="evidence" value="ECO:0007669"/>
    <property type="project" value="UniProtKB-KW"/>
</dbReference>
<evidence type="ECO:0000256" key="1">
    <source>
        <dbReference type="ARBA" id="ARBA00007074"/>
    </source>
</evidence>
<comment type="caution">
    <text evidence="6">The sequence shown here is derived from an EMBL/GenBank/DDBJ whole genome shotgun (WGS) entry which is preliminary data.</text>
</comment>
<evidence type="ECO:0000313" key="6">
    <source>
        <dbReference type="EMBL" id="MPM60409.1"/>
    </source>
</evidence>
<keyword evidence="4" id="KW-0788">Thiol protease</keyword>
<comment type="similarity">
    <text evidence="1">Belongs to the peptidase C40 family.</text>
</comment>
<feature type="domain" description="NlpC/P60" evidence="5">
    <location>
        <begin position="27"/>
        <end position="147"/>
    </location>
</feature>
<evidence type="ECO:0000256" key="2">
    <source>
        <dbReference type="ARBA" id="ARBA00022670"/>
    </source>
</evidence>
<protein>
    <recommendedName>
        <fullName evidence="5">NlpC/P60 domain-containing protein</fullName>
    </recommendedName>
</protein>
<organism evidence="6">
    <name type="scientific">bioreactor metagenome</name>
    <dbReference type="NCBI Taxonomy" id="1076179"/>
    <lineage>
        <taxon>unclassified sequences</taxon>
        <taxon>metagenomes</taxon>
        <taxon>ecological metagenomes</taxon>
    </lineage>
</organism>
<dbReference type="InterPro" id="IPR038765">
    <property type="entry name" value="Papain-like_cys_pep_sf"/>
</dbReference>
<sequence>MKVTGLLDDVTYQKVIKAAFEKEGIRGISGKEIITTAAKYKGVPYKFGGTTPKAFDCSGYVQYVFGQHKARLPRLADAQCLEGIFVLKKDLKEGDLVFFTTYEPGASHVGIYAGKDQFWNASSHGVMLSSLKEKYWSEHYYGARRVLADSSNLTK</sequence>
<dbReference type="AlphaFoldDB" id="A0A645B4P1"/>
<keyword evidence="3" id="KW-0378">Hydrolase</keyword>
<evidence type="ECO:0000256" key="3">
    <source>
        <dbReference type="ARBA" id="ARBA00022801"/>
    </source>
</evidence>
<dbReference type="Gene3D" id="3.90.1720.10">
    <property type="entry name" value="endopeptidase domain like (from Nostoc punctiforme)"/>
    <property type="match status" value="1"/>
</dbReference>
<dbReference type="GO" id="GO:0006508">
    <property type="term" value="P:proteolysis"/>
    <property type="evidence" value="ECO:0007669"/>
    <property type="project" value="UniProtKB-KW"/>
</dbReference>
<reference evidence="6" key="1">
    <citation type="submission" date="2019-08" db="EMBL/GenBank/DDBJ databases">
        <authorList>
            <person name="Kucharzyk K."/>
            <person name="Murdoch R.W."/>
            <person name="Higgins S."/>
            <person name="Loffler F."/>
        </authorList>
    </citation>
    <scope>NUCLEOTIDE SEQUENCE</scope>
</reference>
<dbReference type="PANTHER" id="PTHR47053:SF1">
    <property type="entry name" value="MUREIN DD-ENDOPEPTIDASE MEPH-RELATED"/>
    <property type="match status" value="1"/>
</dbReference>
<keyword evidence="2" id="KW-0645">Protease</keyword>
<name>A0A645B4P1_9ZZZZ</name>